<keyword evidence="2" id="KW-0540">Nuclease</keyword>
<name>A0A9Q3FC74_9BASI</name>
<dbReference type="EMBL" id="AVOT02039285">
    <property type="protein sequence ID" value="MBW0534306.1"/>
    <property type="molecule type" value="Genomic_DNA"/>
</dbReference>
<dbReference type="OrthoDB" id="2515789at2759"/>
<dbReference type="InterPro" id="IPR036397">
    <property type="entry name" value="RNaseH_sf"/>
</dbReference>
<dbReference type="InterPro" id="IPR012337">
    <property type="entry name" value="RNaseH-like_sf"/>
</dbReference>
<dbReference type="SUPFAM" id="SSF53098">
    <property type="entry name" value="Ribonuclease H-like"/>
    <property type="match status" value="1"/>
</dbReference>
<keyword evidence="3" id="KW-0479">Metal-binding</keyword>
<keyword evidence="11" id="KW-1133">Transmembrane helix</keyword>
<dbReference type="GO" id="GO:0003964">
    <property type="term" value="F:RNA-directed DNA polymerase activity"/>
    <property type="evidence" value="ECO:0007669"/>
    <property type="project" value="UniProtKB-KW"/>
</dbReference>
<dbReference type="GO" id="GO:0015074">
    <property type="term" value="P:DNA integration"/>
    <property type="evidence" value="ECO:0007669"/>
    <property type="project" value="UniProtKB-KW"/>
</dbReference>
<feature type="transmembrane region" description="Helical" evidence="11">
    <location>
        <begin position="117"/>
        <end position="135"/>
    </location>
</feature>
<accession>A0A9Q3FC74</accession>
<gene>
    <name evidence="12" type="ORF">O181_074021</name>
</gene>
<keyword evidence="9" id="KW-0239">DNA-directed DNA polymerase</keyword>
<keyword evidence="10" id="KW-0233">DNA recombination</keyword>
<dbReference type="PANTHER" id="PTHR42648">
    <property type="entry name" value="TRANSPOSASE, PUTATIVE-RELATED"/>
    <property type="match status" value="1"/>
</dbReference>
<dbReference type="Proteomes" id="UP000765509">
    <property type="component" value="Unassembled WGS sequence"/>
</dbReference>
<evidence type="ECO:0000256" key="2">
    <source>
        <dbReference type="ARBA" id="ARBA00022722"/>
    </source>
</evidence>
<keyword evidence="13" id="KW-1185">Reference proteome</keyword>
<keyword evidence="6" id="KW-0460">Magnesium</keyword>
<evidence type="ECO:0000313" key="12">
    <source>
        <dbReference type="EMBL" id="MBW0534306.1"/>
    </source>
</evidence>
<keyword evidence="8" id="KW-0695">RNA-directed DNA polymerase</keyword>
<evidence type="ECO:0000256" key="6">
    <source>
        <dbReference type="ARBA" id="ARBA00022842"/>
    </source>
</evidence>
<evidence type="ECO:0000256" key="7">
    <source>
        <dbReference type="ARBA" id="ARBA00022908"/>
    </source>
</evidence>
<evidence type="ECO:0000256" key="1">
    <source>
        <dbReference type="ARBA" id="ARBA00022695"/>
    </source>
</evidence>
<keyword evidence="7" id="KW-0229">DNA integration</keyword>
<dbReference type="GO" id="GO:0004519">
    <property type="term" value="F:endonuclease activity"/>
    <property type="evidence" value="ECO:0007669"/>
    <property type="project" value="UniProtKB-KW"/>
</dbReference>
<reference evidence="12" key="1">
    <citation type="submission" date="2021-03" db="EMBL/GenBank/DDBJ databases">
        <title>Draft genome sequence of rust myrtle Austropuccinia psidii MF-1, a brazilian biotype.</title>
        <authorList>
            <person name="Quecine M.C."/>
            <person name="Pachon D.M.R."/>
            <person name="Bonatelli M.L."/>
            <person name="Correr F.H."/>
            <person name="Franceschini L.M."/>
            <person name="Leite T.F."/>
            <person name="Margarido G.R.A."/>
            <person name="Almeida C.A."/>
            <person name="Ferrarezi J.A."/>
            <person name="Labate C.A."/>
        </authorList>
    </citation>
    <scope>NUCLEOTIDE SEQUENCE</scope>
    <source>
        <strain evidence="12">MF-1</strain>
    </source>
</reference>
<organism evidence="12 13">
    <name type="scientific">Austropuccinia psidii MF-1</name>
    <dbReference type="NCBI Taxonomy" id="1389203"/>
    <lineage>
        <taxon>Eukaryota</taxon>
        <taxon>Fungi</taxon>
        <taxon>Dikarya</taxon>
        <taxon>Basidiomycota</taxon>
        <taxon>Pucciniomycotina</taxon>
        <taxon>Pucciniomycetes</taxon>
        <taxon>Pucciniales</taxon>
        <taxon>Sphaerophragmiaceae</taxon>
        <taxon>Austropuccinia</taxon>
    </lineage>
</organism>
<comment type="caution">
    <text evidence="12">The sequence shown here is derived from an EMBL/GenBank/DDBJ whole genome shotgun (WGS) entry which is preliminary data.</text>
</comment>
<evidence type="ECO:0000256" key="8">
    <source>
        <dbReference type="ARBA" id="ARBA00022918"/>
    </source>
</evidence>
<evidence type="ECO:0000256" key="9">
    <source>
        <dbReference type="ARBA" id="ARBA00022932"/>
    </source>
</evidence>
<dbReference type="GO" id="GO:0003887">
    <property type="term" value="F:DNA-directed DNA polymerase activity"/>
    <property type="evidence" value="ECO:0007669"/>
    <property type="project" value="UniProtKB-KW"/>
</dbReference>
<protein>
    <recommendedName>
        <fullName evidence="14">Integrase catalytic domain-containing protein</fullName>
    </recommendedName>
</protein>
<evidence type="ECO:0008006" key="14">
    <source>
        <dbReference type="Google" id="ProtNLM"/>
    </source>
</evidence>
<dbReference type="GO" id="GO:0006310">
    <property type="term" value="P:DNA recombination"/>
    <property type="evidence" value="ECO:0007669"/>
    <property type="project" value="UniProtKB-KW"/>
</dbReference>
<proteinExistence type="predicted"/>
<evidence type="ECO:0000256" key="3">
    <source>
        <dbReference type="ARBA" id="ARBA00022723"/>
    </source>
</evidence>
<evidence type="ECO:0000256" key="4">
    <source>
        <dbReference type="ARBA" id="ARBA00022759"/>
    </source>
</evidence>
<evidence type="ECO:0000313" key="13">
    <source>
        <dbReference type="Proteomes" id="UP000765509"/>
    </source>
</evidence>
<keyword evidence="1" id="KW-0548">Nucleotidyltransferase</keyword>
<keyword evidence="4" id="KW-0255">Endonuclease</keyword>
<dbReference type="InterPro" id="IPR039537">
    <property type="entry name" value="Retrotran_Ty1/copia-like"/>
</dbReference>
<dbReference type="GO" id="GO:0046872">
    <property type="term" value="F:metal ion binding"/>
    <property type="evidence" value="ECO:0007669"/>
    <property type="project" value="UniProtKB-KW"/>
</dbReference>
<keyword evidence="11" id="KW-0812">Transmembrane</keyword>
<dbReference type="AlphaFoldDB" id="A0A9Q3FC74"/>
<dbReference type="GO" id="GO:0003676">
    <property type="term" value="F:nucleic acid binding"/>
    <property type="evidence" value="ECO:0007669"/>
    <property type="project" value="InterPro"/>
</dbReference>
<evidence type="ECO:0000256" key="10">
    <source>
        <dbReference type="ARBA" id="ARBA00023172"/>
    </source>
</evidence>
<keyword evidence="11" id="KW-0472">Membrane</keyword>
<dbReference type="PANTHER" id="PTHR42648:SF11">
    <property type="entry name" value="TRANSPOSON TY4-P GAG-POL POLYPROTEIN"/>
    <property type="match status" value="1"/>
</dbReference>
<evidence type="ECO:0000256" key="11">
    <source>
        <dbReference type="SAM" id="Phobius"/>
    </source>
</evidence>
<sequence length="160" mass="18270">MPASQQIACVPGDVIAVDLMGPFPFSVDKFLYAMIIQDHVSSLVAFIPLKAKSNAAKHLRDWLVQFANIAHATVKRKGIIHEKTIPYEHYQNGKVKHTNRTLAQAARSMMIQANLPSIFWMYALSHAVWVFNWVLHNNNVTTPYKTVIKRRPYLALLRVF</sequence>
<evidence type="ECO:0000256" key="5">
    <source>
        <dbReference type="ARBA" id="ARBA00022801"/>
    </source>
</evidence>
<dbReference type="GO" id="GO:0016787">
    <property type="term" value="F:hydrolase activity"/>
    <property type="evidence" value="ECO:0007669"/>
    <property type="project" value="UniProtKB-KW"/>
</dbReference>
<dbReference type="Gene3D" id="3.30.420.10">
    <property type="entry name" value="Ribonuclease H-like superfamily/Ribonuclease H"/>
    <property type="match status" value="1"/>
</dbReference>
<keyword evidence="5" id="KW-0378">Hydrolase</keyword>
<keyword evidence="9" id="KW-0808">Transferase</keyword>